<keyword evidence="3" id="KW-1185">Reference proteome</keyword>
<dbReference type="Gene3D" id="3.30.420.40">
    <property type="match status" value="1"/>
</dbReference>
<feature type="domain" description="Carbohydrate kinase FGGY C-terminal" evidence="1">
    <location>
        <begin position="36"/>
        <end position="102"/>
    </location>
</feature>
<comment type="caution">
    <text evidence="2">The sequence shown here is derived from an EMBL/GenBank/DDBJ whole genome shotgun (WGS) entry which is preliminary data.</text>
</comment>
<sequence>MALVLFPAHLSCPHLDLLGFQKGQGFLDDPNTSSDIAQSVSDSGGIYFLPSACMLETAGKQNVNISTMVGLKSQTSKEHLVRAVLESLAFQVQMLLDGIEKNYGKYTGIINIEVGNGNNSFLEKLFELGYLISVSSQAPAIAPSIAFSK</sequence>
<dbReference type="EMBL" id="BMAU01021224">
    <property type="protein sequence ID" value="GFY00950.1"/>
    <property type="molecule type" value="Genomic_DNA"/>
</dbReference>
<dbReference type="GO" id="GO:0005975">
    <property type="term" value="P:carbohydrate metabolic process"/>
    <property type="evidence" value="ECO:0007669"/>
    <property type="project" value="InterPro"/>
</dbReference>
<evidence type="ECO:0000313" key="3">
    <source>
        <dbReference type="Proteomes" id="UP000887159"/>
    </source>
</evidence>
<dbReference type="Proteomes" id="UP000887159">
    <property type="component" value="Unassembled WGS sequence"/>
</dbReference>
<dbReference type="InterPro" id="IPR018485">
    <property type="entry name" value="FGGY_C"/>
</dbReference>
<dbReference type="SUPFAM" id="SSF53067">
    <property type="entry name" value="Actin-like ATPase domain"/>
    <property type="match status" value="1"/>
</dbReference>
<dbReference type="GO" id="GO:0016301">
    <property type="term" value="F:kinase activity"/>
    <property type="evidence" value="ECO:0007669"/>
    <property type="project" value="InterPro"/>
</dbReference>
<evidence type="ECO:0000259" key="1">
    <source>
        <dbReference type="Pfam" id="PF02782"/>
    </source>
</evidence>
<dbReference type="AlphaFoldDB" id="A0A8X6VCC5"/>
<name>A0A8X6VCC5_TRICX</name>
<gene>
    <name evidence="2" type="primary">NCL1_15366</name>
    <name evidence="2" type="ORF">TNCV_1363561</name>
</gene>
<organism evidence="2 3">
    <name type="scientific">Trichonephila clavipes</name>
    <name type="common">Golden silk orbweaver</name>
    <name type="synonym">Nephila clavipes</name>
    <dbReference type="NCBI Taxonomy" id="2585209"/>
    <lineage>
        <taxon>Eukaryota</taxon>
        <taxon>Metazoa</taxon>
        <taxon>Ecdysozoa</taxon>
        <taxon>Arthropoda</taxon>
        <taxon>Chelicerata</taxon>
        <taxon>Arachnida</taxon>
        <taxon>Araneae</taxon>
        <taxon>Araneomorphae</taxon>
        <taxon>Entelegynae</taxon>
        <taxon>Araneoidea</taxon>
        <taxon>Nephilidae</taxon>
        <taxon>Trichonephila</taxon>
    </lineage>
</organism>
<evidence type="ECO:0000313" key="2">
    <source>
        <dbReference type="EMBL" id="GFY00950.1"/>
    </source>
</evidence>
<accession>A0A8X6VCC5</accession>
<protein>
    <submittedName>
        <fullName evidence="2">FGGY_C domain-containing protein</fullName>
    </submittedName>
</protein>
<reference evidence="2" key="1">
    <citation type="submission" date="2020-08" db="EMBL/GenBank/DDBJ databases">
        <title>Multicomponent nature underlies the extraordinary mechanical properties of spider dragline silk.</title>
        <authorList>
            <person name="Kono N."/>
            <person name="Nakamura H."/>
            <person name="Mori M."/>
            <person name="Yoshida Y."/>
            <person name="Ohtoshi R."/>
            <person name="Malay A.D."/>
            <person name="Moran D.A.P."/>
            <person name="Tomita M."/>
            <person name="Numata K."/>
            <person name="Arakawa K."/>
        </authorList>
    </citation>
    <scope>NUCLEOTIDE SEQUENCE</scope>
</reference>
<dbReference type="InterPro" id="IPR043129">
    <property type="entry name" value="ATPase_NBD"/>
</dbReference>
<dbReference type="Pfam" id="PF02782">
    <property type="entry name" value="FGGY_C"/>
    <property type="match status" value="1"/>
</dbReference>
<proteinExistence type="predicted"/>